<dbReference type="PANTHER" id="PTHR45436:SF5">
    <property type="entry name" value="SENSOR HISTIDINE KINASE TRCS"/>
    <property type="match status" value="1"/>
</dbReference>
<dbReference type="InterPro" id="IPR005467">
    <property type="entry name" value="His_kinase_dom"/>
</dbReference>
<evidence type="ECO:0000256" key="8">
    <source>
        <dbReference type="SAM" id="MobiDB-lite"/>
    </source>
</evidence>
<dbReference type="RefSeq" id="WP_140454428.1">
    <property type="nucleotide sequence ID" value="NZ_VFRP01000011.1"/>
</dbReference>
<feature type="transmembrane region" description="Helical" evidence="9">
    <location>
        <begin position="136"/>
        <end position="156"/>
    </location>
</feature>
<gene>
    <name evidence="11" type="ORF">FJM51_12195</name>
</gene>
<evidence type="ECO:0000259" key="10">
    <source>
        <dbReference type="PROSITE" id="PS50109"/>
    </source>
</evidence>
<dbReference type="Gene3D" id="1.10.287.130">
    <property type="match status" value="1"/>
</dbReference>
<comment type="catalytic activity">
    <reaction evidence="1">
        <text>ATP + protein L-histidine = ADP + protein N-phospho-L-histidine.</text>
        <dbReference type="EC" id="2.7.13.3"/>
    </reaction>
</comment>
<name>A0A501WPV4_9RHOB</name>
<reference evidence="11 12" key="1">
    <citation type="submission" date="2019-06" db="EMBL/GenBank/DDBJ databases">
        <title>A novel bacterium of genus Amaricoccus, isolated from marine sediment.</title>
        <authorList>
            <person name="Huang H."/>
            <person name="Mo K."/>
            <person name="Hu Y."/>
        </authorList>
    </citation>
    <scope>NUCLEOTIDE SEQUENCE [LARGE SCALE GENOMIC DNA]</scope>
    <source>
        <strain evidence="11 12">HB172011</strain>
    </source>
</reference>
<dbReference type="InterPro" id="IPR050428">
    <property type="entry name" value="TCS_sensor_his_kinase"/>
</dbReference>
<dbReference type="InterPro" id="IPR003594">
    <property type="entry name" value="HATPase_dom"/>
</dbReference>
<accession>A0A501WPV4</accession>
<dbReference type="InterPro" id="IPR003661">
    <property type="entry name" value="HisK_dim/P_dom"/>
</dbReference>
<keyword evidence="12" id="KW-1185">Reference proteome</keyword>
<dbReference type="Pfam" id="PF02518">
    <property type="entry name" value="HATPase_c"/>
    <property type="match status" value="1"/>
</dbReference>
<proteinExistence type="predicted"/>
<organism evidence="11 12">
    <name type="scientific">Amaricoccus solimangrovi</name>
    <dbReference type="NCBI Taxonomy" id="2589815"/>
    <lineage>
        <taxon>Bacteria</taxon>
        <taxon>Pseudomonadati</taxon>
        <taxon>Pseudomonadota</taxon>
        <taxon>Alphaproteobacteria</taxon>
        <taxon>Rhodobacterales</taxon>
        <taxon>Paracoccaceae</taxon>
        <taxon>Amaricoccus</taxon>
    </lineage>
</organism>
<dbReference type="PROSITE" id="PS50109">
    <property type="entry name" value="HIS_KIN"/>
    <property type="match status" value="1"/>
</dbReference>
<dbReference type="Gene3D" id="3.30.565.10">
    <property type="entry name" value="Histidine kinase-like ATPase, C-terminal domain"/>
    <property type="match status" value="1"/>
</dbReference>
<dbReference type="CDD" id="cd00082">
    <property type="entry name" value="HisKA"/>
    <property type="match status" value="1"/>
</dbReference>
<comment type="caution">
    <text evidence="11">The sequence shown here is derived from an EMBL/GenBank/DDBJ whole genome shotgun (WGS) entry which is preliminary data.</text>
</comment>
<keyword evidence="5 9" id="KW-0812">Transmembrane</keyword>
<evidence type="ECO:0000256" key="2">
    <source>
        <dbReference type="ARBA" id="ARBA00012438"/>
    </source>
</evidence>
<evidence type="ECO:0000256" key="3">
    <source>
        <dbReference type="ARBA" id="ARBA00022553"/>
    </source>
</evidence>
<dbReference type="PANTHER" id="PTHR45436">
    <property type="entry name" value="SENSOR HISTIDINE KINASE YKOH"/>
    <property type="match status" value="1"/>
</dbReference>
<dbReference type="Pfam" id="PF00512">
    <property type="entry name" value="HisKA"/>
    <property type="match status" value="1"/>
</dbReference>
<evidence type="ECO:0000256" key="5">
    <source>
        <dbReference type="ARBA" id="ARBA00022692"/>
    </source>
</evidence>
<dbReference type="EC" id="2.7.13.3" evidence="2"/>
<keyword evidence="9" id="KW-0472">Membrane</keyword>
<keyword evidence="3" id="KW-0597">Phosphoprotein</keyword>
<keyword evidence="4" id="KW-0808">Transferase</keyword>
<evidence type="ECO:0000256" key="6">
    <source>
        <dbReference type="ARBA" id="ARBA00022777"/>
    </source>
</evidence>
<dbReference type="EMBL" id="VFRP01000011">
    <property type="protein sequence ID" value="TPE50144.1"/>
    <property type="molecule type" value="Genomic_DNA"/>
</dbReference>
<dbReference type="Proteomes" id="UP000319255">
    <property type="component" value="Unassembled WGS sequence"/>
</dbReference>
<dbReference type="SMART" id="SM00387">
    <property type="entry name" value="HATPase_c"/>
    <property type="match status" value="1"/>
</dbReference>
<dbReference type="InterPro" id="IPR036890">
    <property type="entry name" value="HATPase_C_sf"/>
</dbReference>
<keyword evidence="6" id="KW-0418">Kinase</keyword>
<dbReference type="AlphaFoldDB" id="A0A501WPV4"/>
<dbReference type="OrthoDB" id="9809766at2"/>
<evidence type="ECO:0000256" key="9">
    <source>
        <dbReference type="SAM" id="Phobius"/>
    </source>
</evidence>
<evidence type="ECO:0000256" key="1">
    <source>
        <dbReference type="ARBA" id="ARBA00000085"/>
    </source>
</evidence>
<feature type="region of interest" description="Disordered" evidence="8">
    <location>
        <begin position="65"/>
        <end position="86"/>
    </location>
</feature>
<protein>
    <recommendedName>
        <fullName evidence="2">histidine kinase</fullName>
        <ecNumber evidence="2">2.7.13.3</ecNumber>
    </recommendedName>
</protein>
<evidence type="ECO:0000256" key="7">
    <source>
        <dbReference type="ARBA" id="ARBA00022989"/>
    </source>
</evidence>
<feature type="domain" description="Histidine kinase" evidence="10">
    <location>
        <begin position="217"/>
        <end position="409"/>
    </location>
</feature>
<evidence type="ECO:0000313" key="12">
    <source>
        <dbReference type="Proteomes" id="UP000319255"/>
    </source>
</evidence>
<dbReference type="SMART" id="SM00388">
    <property type="entry name" value="HisKA"/>
    <property type="match status" value="1"/>
</dbReference>
<keyword evidence="7 9" id="KW-1133">Transmembrane helix</keyword>
<dbReference type="GO" id="GO:0000155">
    <property type="term" value="F:phosphorelay sensor kinase activity"/>
    <property type="evidence" value="ECO:0007669"/>
    <property type="project" value="InterPro"/>
</dbReference>
<dbReference type="SUPFAM" id="SSF55874">
    <property type="entry name" value="ATPase domain of HSP90 chaperone/DNA topoisomerase II/histidine kinase"/>
    <property type="match status" value="1"/>
</dbReference>
<evidence type="ECO:0000313" key="11">
    <source>
        <dbReference type="EMBL" id="TPE50144.1"/>
    </source>
</evidence>
<feature type="transmembrane region" description="Helical" evidence="9">
    <location>
        <begin position="20"/>
        <end position="39"/>
    </location>
</feature>
<dbReference type="InterPro" id="IPR036097">
    <property type="entry name" value="HisK_dim/P_sf"/>
</dbReference>
<sequence>MRIGGRGGWSLGGRLARRILIGAGLVWTIVLGVALAVMWHEMGEFADDALGLKARVALAALERGIPPEPEDDETRARLERPGAAATPAPWPPLAADGFAEVGGWAVARRSGPDGFAVEIGQTLGERRDDFLEAARVWLLLTVPLLLTLGPLVVLTVRGAMAPVVGFAAGMERRRASDLSPTPEAGLPVELLPIPRALNRYLSRIDGLLRSERAFSANAAHEIRTPLAVVAAEARLIADGRAGPGAAPAILEAVDRLRVTVDRLLELARAETLIGQPGEGCDLARVLTLLVREAPAGRVRFDDGDIETLPIEADAEAAAIVLGNLLRNAVEHGAGAVRVALRPGPRVEIANEVAPGARFHEPRRALGAGSSGSGLGLSIARAIAERYGWRLDLTLEDGRAVATLDLGAPPSAPA</sequence>
<dbReference type="SUPFAM" id="SSF47384">
    <property type="entry name" value="Homodimeric domain of signal transducing histidine kinase"/>
    <property type="match status" value="1"/>
</dbReference>
<evidence type="ECO:0000256" key="4">
    <source>
        <dbReference type="ARBA" id="ARBA00022679"/>
    </source>
</evidence>